<proteinExistence type="predicted"/>
<evidence type="ECO:0000313" key="1">
    <source>
        <dbReference type="EMBL" id="QNO46307.1"/>
    </source>
</evidence>
<reference evidence="1" key="1">
    <citation type="submission" date="2020-06" db="EMBL/GenBank/DDBJ databases">
        <title>Unique genomic features of the anaerobic methanotrophic archaea.</title>
        <authorList>
            <person name="Chadwick G.L."/>
            <person name="Skennerton C.T."/>
            <person name="Laso-Perez R."/>
            <person name="Leu A.O."/>
            <person name="Speth D.R."/>
            <person name="Yu H."/>
            <person name="Morgan-Lang C."/>
            <person name="Hatzenpichler R."/>
            <person name="Goudeau D."/>
            <person name="Malmstrom R."/>
            <person name="Brazelton W.J."/>
            <person name="Woyke T."/>
            <person name="Hallam S.J."/>
            <person name="Tyson G.W."/>
            <person name="Wegener G."/>
            <person name="Boetius A."/>
            <person name="Orphan V."/>
        </authorList>
    </citation>
    <scope>NUCLEOTIDE SEQUENCE</scope>
</reference>
<organism evidence="1">
    <name type="scientific">Candidatus Methanogaster sp. ANME-2c ERB4</name>
    <dbReference type="NCBI Taxonomy" id="2759911"/>
    <lineage>
        <taxon>Archaea</taxon>
        <taxon>Methanobacteriati</taxon>
        <taxon>Methanobacteriota</taxon>
        <taxon>Stenosarchaea group</taxon>
        <taxon>Methanomicrobia</taxon>
        <taxon>Methanosarcinales</taxon>
        <taxon>ANME-2 cluster</taxon>
        <taxon>Candidatus Methanogasteraceae</taxon>
        <taxon>Candidatus Methanogaster</taxon>
    </lineage>
</organism>
<accession>A0A7G9YE73</accession>
<protein>
    <submittedName>
        <fullName evidence="1">Uncharacterized protein</fullName>
    </submittedName>
</protein>
<dbReference type="AlphaFoldDB" id="A0A7G9YE73"/>
<dbReference type="EMBL" id="MT631185">
    <property type="protein sequence ID" value="QNO46307.1"/>
    <property type="molecule type" value="Genomic_DNA"/>
</dbReference>
<name>A0A7G9YE73_9EURY</name>
<sequence>MNILGRMNVMWADILQVSIVSPFLGAESCEWRRKKEYLLTEDLDRHLDYEGHQKAVVSYPWLTYEVITAAVDVMGYYVSLNYVLLAARQVMRRPEVGGDVFGVCEAGVMK</sequence>
<gene>
    <name evidence="1" type="ORF">PABHDKJJ_00011</name>
</gene>